<dbReference type="InterPro" id="IPR003695">
    <property type="entry name" value="Ppx_GppA_N"/>
</dbReference>
<name>A0A238U6B0_9FLAO</name>
<keyword evidence="3" id="KW-1185">Reference proteome</keyword>
<evidence type="ECO:0000313" key="3">
    <source>
        <dbReference type="Proteomes" id="UP000215214"/>
    </source>
</evidence>
<feature type="domain" description="Ppx/GppA phosphatase N-terminal" evidence="1">
    <location>
        <begin position="97"/>
        <end position="239"/>
    </location>
</feature>
<dbReference type="Proteomes" id="UP000215214">
    <property type="component" value="Chromosome TJEJU"/>
</dbReference>
<evidence type="ECO:0000313" key="2">
    <source>
        <dbReference type="EMBL" id="SNR13910.1"/>
    </source>
</evidence>
<protein>
    <recommendedName>
        <fullName evidence="1">Ppx/GppA phosphatase N-terminal domain-containing protein</fullName>
    </recommendedName>
</protein>
<gene>
    <name evidence="2" type="ORF">TJEJU_0101</name>
</gene>
<dbReference type="RefSeq" id="WP_095068781.1">
    <property type="nucleotide sequence ID" value="NZ_LT899436.1"/>
</dbReference>
<proteinExistence type="predicted"/>
<dbReference type="Gene3D" id="3.30.420.40">
    <property type="match status" value="1"/>
</dbReference>
<dbReference type="Gene3D" id="3.30.420.150">
    <property type="entry name" value="Exopolyphosphatase. Domain 2"/>
    <property type="match status" value="1"/>
</dbReference>
<reference evidence="2 3" key="1">
    <citation type="submission" date="2017-07" db="EMBL/GenBank/DDBJ databases">
        <authorList>
            <person name="Sun Z.S."/>
            <person name="Albrecht U."/>
            <person name="Echele G."/>
            <person name="Lee C.C."/>
        </authorList>
    </citation>
    <scope>NUCLEOTIDE SEQUENCE [LARGE SCALE GENOMIC DNA]</scope>
    <source>
        <strain evidence="3">type strain: KCTC 22618</strain>
    </source>
</reference>
<dbReference type="KEGG" id="tje:TJEJU_0101"/>
<dbReference type="EMBL" id="LT899436">
    <property type="protein sequence ID" value="SNR13910.1"/>
    <property type="molecule type" value="Genomic_DNA"/>
</dbReference>
<dbReference type="AlphaFoldDB" id="A0A238U6B0"/>
<sequence length="328" mass="37115">MNNIFTELTPALQIMKKTILFILLILFLFSCKSEKEEIKTPQKELDQSTDTNLVKEQFRYQPVKPENGKLKAVVELGASGFNSFIINVDEDKNWEIKNKEYGNSSILESHTNTKEVSSKLKSYIKKIIDFGVDSKDIHFVVSSGADKKNITQTIKKELKDLGYNVNVVTAEEEGQFALKAVMPKSFEDTAFVVDIGSGNTKISYVEGSSIISKETYGAKYFQNNLDDKKVYKEVNAIAGNIPEQKQKQYFIIGGVPYQLAKKLRKDKERYTLLNTSIEAYQDVIEKKGAKVKSGVNIFNAINDATKPRIIVFDWDSNFTIGFLLSLKH</sequence>
<organism evidence="2 3">
    <name type="scientific">Tenacibaculum jejuense</name>
    <dbReference type="NCBI Taxonomy" id="584609"/>
    <lineage>
        <taxon>Bacteria</taxon>
        <taxon>Pseudomonadati</taxon>
        <taxon>Bacteroidota</taxon>
        <taxon>Flavobacteriia</taxon>
        <taxon>Flavobacteriales</taxon>
        <taxon>Flavobacteriaceae</taxon>
        <taxon>Tenacibaculum</taxon>
    </lineage>
</organism>
<evidence type="ECO:0000259" key="1">
    <source>
        <dbReference type="Pfam" id="PF02541"/>
    </source>
</evidence>
<dbReference type="Pfam" id="PF02541">
    <property type="entry name" value="Ppx-GppA"/>
    <property type="match status" value="1"/>
</dbReference>
<accession>A0A238U6B0</accession>